<dbReference type="AlphaFoldDB" id="K4CYP4"/>
<dbReference type="InterPro" id="IPR017451">
    <property type="entry name" value="F-box-assoc_interact_dom"/>
</dbReference>
<accession>K4CYP4</accession>
<dbReference type="Gramene" id="Solyc10g017680.1.1">
    <property type="protein sequence ID" value="Solyc10g017680.1.1"/>
    <property type="gene ID" value="Solyc10g017680.1"/>
</dbReference>
<dbReference type="PANTHER" id="PTHR31672:SF10">
    <property type="entry name" value="F-BOX DOMAIN-CONTAINING PROTEIN"/>
    <property type="match status" value="1"/>
</dbReference>
<reference evidence="2" key="2">
    <citation type="submission" date="2015-06" db="UniProtKB">
        <authorList>
            <consortium name="EnsemblPlants"/>
        </authorList>
    </citation>
    <scope>IDENTIFICATION</scope>
    <source>
        <strain evidence="2">cv. Heinz 1706</strain>
    </source>
</reference>
<dbReference type="InterPro" id="IPR050796">
    <property type="entry name" value="SCF_F-box_component"/>
</dbReference>
<evidence type="ECO:0000313" key="3">
    <source>
        <dbReference type="Proteomes" id="UP000004994"/>
    </source>
</evidence>
<dbReference type="OMA" id="CHINLVA"/>
<dbReference type="eggNOG" id="ENOG502QVMN">
    <property type="taxonomic scope" value="Eukaryota"/>
</dbReference>
<keyword evidence="3" id="KW-1185">Reference proteome</keyword>
<dbReference type="Proteomes" id="UP000004994">
    <property type="component" value="Chromosome 10"/>
</dbReference>
<reference evidence="2" key="1">
    <citation type="journal article" date="2012" name="Nature">
        <title>The tomato genome sequence provides insights into fleshy fruit evolution.</title>
        <authorList>
            <consortium name="Tomato Genome Consortium"/>
        </authorList>
    </citation>
    <scope>NUCLEOTIDE SEQUENCE [LARGE SCALE GENOMIC DNA]</scope>
    <source>
        <strain evidence="2">cv. Heinz 1706</strain>
    </source>
</reference>
<dbReference type="HOGENOM" id="CLU_027176_1_0_1"/>
<feature type="domain" description="F-box" evidence="1">
    <location>
        <begin position="3"/>
        <end position="49"/>
    </location>
</feature>
<dbReference type="EnsemblPlants" id="Solyc10g017680.1.1">
    <property type="protein sequence ID" value="Solyc10g017680.1.1"/>
    <property type="gene ID" value="Solyc10g017680.1"/>
</dbReference>
<proteinExistence type="predicted"/>
<dbReference type="InParanoid" id="K4CYP4"/>
<name>K4CYP4_SOLLC</name>
<evidence type="ECO:0000259" key="1">
    <source>
        <dbReference type="PROSITE" id="PS50181"/>
    </source>
</evidence>
<dbReference type="Pfam" id="PF00646">
    <property type="entry name" value="F-box"/>
    <property type="match status" value="1"/>
</dbReference>
<protein>
    <recommendedName>
        <fullName evidence="1">F-box domain-containing protein</fullName>
    </recommendedName>
</protein>
<dbReference type="NCBIfam" id="TIGR01640">
    <property type="entry name" value="F_box_assoc_1"/>
    <property type="match status" value="1"/>
</dbReference>
<dbReference type="PROSITE" id="PS50181">
    <property type="entry name" value="FBOX"/>
    <property type="match status" value="1"/>
</dbReference>
<evidence type="ECO:0000313" key="2">
    <source>
        <dbReference type="EnsemblPlants" id="Solyc10g017680.1.1"/>
    </source>
</evidence>
<dbReference type="SMART" id="SM00256">
    <property type="entry name" value="FBOX"/>
    <property type="match status" value="1"/>
</dbReference>
<dbReference type="InterPro" id="IPR001810">
    <property type="entry name" value="F-box_dom"/>
</dbReference>
<dbReference type="PANTHER" id="PTHR31672">
    <property type="entry name" value="BNACNNG10540D PROTEIN"/>
    <property type="match status" value="1"/>
</dbReference>
<dbReference type="STRING" id="4081.K4CYP4"/>
<dbReference type="InterPro" id="IPR006527">
    <property type="entry name" value="F-box-assoc_dom_typ1"/>
</dbReference>
<dbReference type="PaxDb" id="4081-Solyc10g017680.1.1"/>
<dbReference type="PhylomeDB" id="K4CYP4"/>
<dbReference type="SUPFAM" id="SSF81383">
    <property type="entry name" value="F-box domain"/>
    <property type="match status" value="1"/>
</dbReference>
<sequence length="268" mass="30460">MIDSDSAYIPPKLLREILLKLPTKSLIRFIVVCKLWLSIITSSPFISAHLAQTRHSNTLLVSSNGIMCLSGKLFGKMWSLVPRPSIRSKSPHMTVFGFGADLPQTNDYKLVRLVYHKNDMVGYNKYSGLPEIEIYSINSGVWRRVVGFEIQHCIVEIMSSPVFVNGFVHWIIYDYVANGGRRRILIMTFNIANEVFGEIMLPDAIIGGTMTSLLVTLFEESLAIVRYGMRMGMYGYFCQVWVMKQYGVSESWNRLCHINLVAGFKKVV</sequence>
<dbReference type="Pfam" id="PF07734">
    <property type="entry name" value="FBA_1"/>
    <property type="match status" value="1"/>
</dbReference>
<dbReference type="InterPro" id="IPR036047">
    <property type="entry name" value="F-box-like_dom_sf"/>
</dbReference>
<organism evidence="2">
    <name type="scientific">Solanum lycopersicum</name>
    <name type="common">Tomato</name>
    <name type="synonym">Lycopersicon esculentum</name>
    <dbReference type="NCBI Taxonomy" id="4081"/>
    <lineage>
        <taxon>Eukaryota</taxon>
        <taxon>Viridiplantae</taxon>
        <taxon>Streptophyta</taxon>
        <taxon>Embryophyta</taxon>
        <taxon>Tracheophyta</taxon>
        <taxon>Spermatophyta</taxon>
        <taxon>Magnoliopsida</taxon>
        <taxon>eudicotyledons</taxon>
        <taxon>Gunneridae</taxon>
        <taxon>Pentapetalae</taxon>
        <taxon>asterids</taxon>
        <taxon>lamiids</taxon>
        <taxon>Solanales</taxon>
        <taxon>Solanaceae</taxon>
        <taxon>Solanoideae</taxon>
        <taxon>Solaneae</taxon>
        <taxon>Solanum</taxon>
        <taxon>Solanum subgen. Lycopersicon</taxon>
    </lineage>
</organism>